<protein>
    <submittedName>
        <fullName evidence="1">Uncharacterized protein</fullName>
    </submittedName>
</protein>
<proteinExistence type="predicted"/>
<accession>A0AAW0F2Y8</accession>
<dbReference type="EMBL" id="JAECZO010000009">
    <property type="protein sequence ID" value="KAK7200927.1"/>
    <property type="molecule type" value="Genomic_DNA"/>
</dbReference>
<evidence type="ECO:0000313" key="2">
    <source>
        <dbReference type="Proteomes" id="UP001430356"/>
    </source>
</evidence>
<evidence type="ECO:0000313" key="1">
    <source>
        <dbReference type="EMBL" id="KAK7200927.1"/>
    </source>
</evidence>
<reference evidence="1 2" key="1">
    <citation type="journal article" date="2021" name="MBio">
        <title>A New Model Trypanosomatid, Novymonas esmeraldas: Genomic Perception of Its 'Candidatus Pandoraea novymonadis' Endosymbiont.</title>
        <authorList>
            <person name="Zakharova A."/>
            <person name="Saura A."/>
            <person name="Butenko A."/>
            <person name="Podesvova L."/>
            <person name="Warmusova S."/>
            <person name="Kostygov A.Y."/>
            <person name="Nenarokova A."/>
            <person name="Lukes J."/>
            <person name="Opperdoes F.R."/>
            <person name="Yurchenko V."/>
        </authorList>
    </citation>
    <scope>NUCLEOTIDE SEQUENCE [LARGE SCALE GENOMIC DNA]</scope>
    <source>
        <strain evidence="1 2">E262AT.01</strain>
    </source>
</reference>
<name>A0AAW0F2Y8_9TRYP</name>
<keyword evidence="2" id="KW-1185">Reference proteome</keyword>
<comment type="caution">
    <text evidence="1">The sequence shown here is derived from an EMBL/GenBank/DDBJ whole genome shotgun (WGS) entry which is preliminary data.</text>
</comment>
<dbReference type="AlphaFoldDB" id="A0AAW0F2Y8"/>
<gene>
    <name evidence="1" type="ORF">NESM_000151600</name>
</gene>
<organism evidence="1 2">
    <name type="scientific">Novymonas esmeraldas</name>
    <dbReference type="NCBI Taxonomy" id="1808958"/>
    <lineage>
        <taxon>Eukaryota</taxon>
        <taxon>Discoba</taxon>
        <taxon>Euglenozoa</taxon>
        <taxon>Kinetoplastea</taxon>
        <taxon>Metakinetoplastina</taxon>
        <taxon>Trypanosomatida</taxon>
        <taxon>Trypanosomatidae</taxon>
        <taxon>Novymonas</taxon>
    </lineage>
</organism>
<sequence>MSAGAKGFIKNVAFPVIGFGLGWVGFTAVEQNGLLGESTQRWLNVCNLKLQLRTQRLLPASVVEKYGYPEDTLQSMISYLEKGYSETEVADRMTFDEVLRQCPVPEQMAYLEEHALEEIPYFYIADIFHSWANLNAHTILRQPQASPQESDTGSAAPLLRNDDAFDSEVLCHALWDKMILNVIPFDVSIRALCALAVNNRANARRLALLSSPERVVELYNDYTDKRQSDRLQGGSGSDVVAPAEVAAATLFFLRAVNDASVHKRWVPLLGAPSTGPYPLARRVPRESWCRAFGSLTPAITAVTADTAVLLADVVSERLRCEELRGAESPAPSPS</sequence>
<dbReference type="Proteomes" id="UP001430356">
    <property type="component" value="Unassembled WGS sequence"/>
</dbReference>